<name>A0A498GZM6_9EURY</name>
<sequence>MSPEVYASAHPWVHPNLSKLLRQECPCLHLFGVDTISIASTAYGAEAAAAHRLFLCESPPIFVMKDVDLSYGRLTECSWVLRLYPILFDDLDGVPVIALAEIREP</sequence>
<dbReference type="SUPFAM" id="SSF102198">
    <property type="entry name" value="Putative cyclase"/>
    <property type="match status" value="1"/>
</dbReference>
<dbReference type="GO" id="GO:0004061">
    <property type="term" value="F:arylformamidase activity"/>
    <property type="evidence" value="ECO:0007669"/>
    <property type="project" value="InterPro"/>
</dbReference>
<keyword evidence="2" id="KW-1185">Reference proteome</keyword>
<dbReference type="Proteomes" id="UP000290932">
    <property type="component" value="Unassembled WGS sequence"/>
</dbReference>
<gene>
    <name evidence="1" type="ORF">ABH15_12755</name>
</gene>
<dbReference type="GO" id="GO:0019441">
    <property type="term" value="P:L-tryptophan catabolic process to kynurenine"/>
    <property type="evidence" value="ECO:0007669"/>
    <property type="project" value="InterPro"/>
</dbReference>
<evidence type="ECO:0000313" key="2">
    <source>
        <dbReference type="Proteomes" id="UP000290932"/>
    </source>
</evidence>
<protein>
    <recommendedName>
        <fullName evidence="3">Cyclase</fullName>
    </recommendedName>
</protein>
<dbReference type="AlphaFoldDB" id="A0A498GZM6"/>
<dbReference type="RefSeq" id="WP_128694932.1">
    <property type="nucleotide sequence ID" value="NZ_LHQS01000004.1"/>
</dbReference>
<evidence type="ECO:0000313" key="1">
    <source>
        <dbReference type="EMBL" id="RXE55096.1"/>
    </source>
</evidence>
<dbReference type="OrthoDB" id="9014at2157"/>
<dbReference type="EMBL" id="LHQS01000004">
    <property type="protein sequence ID" value="RXE55096.1"/>
    <property type="molecule type" value="Genomic_DNA"/>
</dbReference>
<dbReference type="Gene3D" id="3.50.30.50">
    <property type="entry name" value="Putative cyclase"/>
    <property type="match status" value="1"/>
</dbReference>
<evidence type="ECO:0008006" key="3">
    <source>
        <dbReference type="Google" id="ProtNLM"/>
    </source>
</evidence>
<comment type="caution">
    <text evidence="1">The sequence shown here is derived from an EMBL/GenBank/DDBJ whole genome shotgun (WGS) entry which is preliminary data.</text>
</comment>
<reference evidence="1 2" key="1">
    <citation type="journal article" date="2015" name="Int. J. Syst. Evol. Microbiol.">
        <title>Methanoculleus taiwanensis sp. nov., a methanogen isolated from deep marine sediment at the deformation front area near Taiwan.</title>
        <authorList>
            <person name="Weng C.Y."/>
            <person name="Chen S.C."/>
            <person name="Lai M.C."/>
            <person name="Wu S.Y."/>
            <person name="Lin S."/>
            <person name="Yang T.F."/>
            <person name="Chen P.C."/>
        </authorList>
    </citation>
    <scope>NUCLEOTIDE SEQUENCE [LARGE SCALE GENOMIC DNA]</scope>
    <source>
        <strain evidence="1 2">CYW4</strain>
    </source>
</reference>
<dbReference type="InterPro" id="IPR037175">
    <property type="entry name" value="KFase_sf"/>
</dbReference>
<organism evidence="1 2">
    <name type="scientific">Methanoculleus taiwanensis</name>
    <dbReference type="NCBI Taxonomy" id="1550565"/>
    <lineage>
        <taxon>Archaea</taxon>
        <taxon>Methanobacteriati</taxon>
        <taxon>Methanobacteriota</taxon>
        <taxon>Stenosarchaea group</taxon>
        <taxon>Methanomicrobia</taxon>
        <taxon>Methanomicrobiales</taxon>
        <taxon>Methanomicrobiaceae</taxon>
        <taxon>Methanoculleus</taxon>
    </lineage>
</organism>
<proteinExistence type="predicted"/>
<accession>A0A498GZM6</accession>